<gene>
    <name evidence="4" type="ORF">ACFP1K_32815</name>
</gene>
<dbReference type="InterPro" id="IPR027417">
    <property type="entry name" value="P-loop_NTPase"/>
</dbReference>
<dbReference type="Proteomes" id="UP001596137">
    <property type="component" value="Unassembled WGS sequence"/>
</dbReference>
<feature type="region of interest" description="Disordered" evidence="2">
    <location>
        <begin position="375"/>
        <end position="397"/>
    </location>
</feature>
<evidence type="ECO:0000256" key="1">
    <source>
        <dbReference type="ARBA" id="ARBA00023236"/>
    </source>
</evidence>
<accession>A0ABW1NRK9</accession>
<dbReference type="Gene3D" id="3.40.50.300">
    <property type="entry name" value="P-loop containing nucleotide triphosphate hydrolases"/>
    <property type="match status" value="1"/>
</dbReference>
<evidence type="ECO:0000259" key="3">
    <source>
        <dbReference type="Pfam" id="PF13304"/>
    </source>
</evidence>
<dbReference type="RefSeq" id="WP_380760762.1">
    <property type="nucleotide sequence ID" value="NZ_JBHSRF010000074.1"/>
</dbReference>
<comment type="caution">
    <text evidence="4">The sequence shown here is derived from an EMBL/GenBank/DDBJ whole genome shotgun (WGS) entry which is preliminary data.</text>
</comment>
<dbReference type="InterPro" id="IPR003959">
    <property type="entry name" value="ATPase_AAA_core"/>
</dbReference>
<dbReference type="PANTHER" id="PTHR32182:SF22">
    <property type="entry name" value="ATP-DEPENDENT ENDONUCLEASE, OLD FAMILY-RELATED"/>
    <property type="match status" value="1"/>
</dbReference>
<dbReference type="InterPro" id="IPR014555">
    <property type="entry name" value="RecF-like"/>
</dbReference>
<name>A0ABW1NRK9_9ACTN</name>
<protein>
    <submittedName>
        <fullName evidence="4">AAA family ATPase</fullName>
    </submittedName>
</protein>
<dbReference type="Pfam" id="PF13304">
    <property type="entry name" value="AAA_21"/>
    <property type="match status" value="2"/>
</dbReference>
<evidence type="ECO:0000313" key="5">
    <source>
        <dbReference type="Proteomes" id="UP001596137"/>
    </source>
</evidence>
<sequence length="397" mass="43064">MLVGLNAVGKSNILDALRFVRDALVHSPARALSARGGLDSVLRRSELVDAPEGRDAESSEVAESFAICLEVGLGAADGAATYELEIGRDPAGEYEHLVLRETCVLHRPEGDSTYTTDLGPDRRRYVQGGIPGAELGVEELLLPVVGRLSPYATLLNALVAPRFYELDTSVLRALDETKARRRWLGEHGEHLGQVLGSLARDYPSFKEVLDGYMRALIPSILGVDERLQGDYATIQSRFWMGDPVVPYWTAVASGTVGPGDPHVRLFQREQLSEGTVRAAGVLAALLQPGVLTGDIPLVAIEEPEIAIHPSRVGALFDALLEASQRTQVIATTQSSDFLDTEEFTPSALRVVEMANGATVIGELDSHTQRYLSKDPSQVAEMHRQGQLRPADPEGEER</sequence>
<evidence type="ECO:0000313" key="4">
    <source>
        <dbReference type="EMBL" id="MFC6085989.1"/>
    </source>
</evidence>
<keyword evidence="5" id="KW-1185">Reference proteome</keyword>
<dbReference type="SUPFAM" id="SSF52540">
    <property type="entry name" value="P-loop containing nucleoside triphosphate hydrolases"/>
    <property type="match status" value="1"/>
</dbReference>
<feature type="domain" description="ATPase AAA-type core" evidence="3">
    <location>
        <begin position="269"/>
        <end position="338"/>
    </location>
</feature>
<dbReference type="PANTHER" id="PTHR32182">
    <property type="entry name" value="DNA REPLICATION AND REPAIR PROTEIN RECF"/>
    <property type="match status" value="1"/>
</dbReference>
<feature type="domain" description="ATPase AAA-type core" evidence="3">
    <location>
        <begin position="2"/>
        <end position="47"/>
    </location>
</feature>
<organism evidence="4 5">
    <name type="scientific">Sphaerisporangium aureirubrum</name>
    <dbReference type="NCBI Taxonomy" id="1544736"/>
    <lineage>
        <taxon>Bacteria</taxon>
        <taxon>Bacillati</taxon>
        <taxon>Actinomycetota</taxon>
        <taxon>Actinomycetes</taxon>
        <taxon>Streptosporangiales</taxon>
        <taxon>Streptosporangiaceae</taxon>
        <taxon>Sphaerisporangium</taxon>
    </lineage>
</organism>
<keyword evidence="1" id="KW-0742">SOS response</keyword>
<dbReference type="PIRSF" id="PIRSF029347">
    <property type="entry name" value="RecF"/>
    <property type="match status" value="1"/>
</dbReference>
<evidence type="ECO:0000256" key="2">
    <source>
        <dbReference type="SAM" id="MobiDB-lite"/>
    </source>
</evidence>
<proteinExistence type="predicted"/>
<keyword evidence="1" id="KW-0227">DNA damage</keyword>
<dbReference type="EMBL" id="JBHSRF010000074">
    <property type="protein sequence ID" value="MFC6085989.1"/>
    <property type="molecule type" value="Genomic_DNA"/>
</dbReference>
<reference evidence="5" key="1">
    <citation type="journal article" date="2019" name="Int. J. Syst. Evol. Microbiol.">
        <title>The Global Catalogue of Microorganisms (GCM) 10K type strain sequencing project: providing services to taxonomists for standard genome sequencing and annotation.</title>
        <authorList>
            <consortium name="The Broad Institute Genomics Platform"/>
            <consortium name="The Broad Institute Genome Sequencing Center for Infectious Disease"/>
            <person name="Wu L."/>
            <person name="Ma J."/>
        </authorList>
    </citation>
    <scope>NUCLEOTIDE SEQUENCE [LARGE SCALE GENOMIC DNA]</scope>
    <source>
        <strain evidence="5">JCM 30346</strain>
    </source>
</reference>